<gene>
    <name evidence="2" type="ORF">L227DRAFT_608194</name>
</gene>
<dbReference type="GO" id="GO:0003852">
    <property type="term" value="F:2-isopropylmalate synthase activity"/>
    <property type="evidence" value="ECO:0007669"/>
    <property type="project" value="TreeGrafter"/>
</dbReference>
<dbReference type="InterPro" id="IPR036230">
    <property type="entry name" value="LeuA_allosteric_dom_sf"/>
</dbReference>
<proteinExistence type="predicted"/>
<name>A0A5C2SKF8_9APHY</name>
<evidence type="ECO:0000313" key="2">
    <source>
        <dbReference type="EMBL" id="RPD63617.1"/>
    </source>
</evidence>
<organism evidence="2 3">
    <name type="scientific">Lentinus tigrinus ALCF2SS1-6</name>
    <dbReference type="NCBI Taxonomy" id="1328759"/>
    <lineage>
        <taxon>Eukaryota</taxon>
        <taxon>Fungi</taxon>
        <taxon>Dikarya</taxon>
        <taxon>Basidiomycota</taxon>
        <taxon>Agaricomycotina</taxon>
        <taxon>Agaricomycetes</taxon>
        <taxon>Polyporales</taxon>
        <taxon>Polyporaceae</taxon>
        <taxon>Lentinus</taxon>
    </lineage>
</organism>
<dbReference type="GO" id="GO:0005739">
    <property type="term" value="C:mitochondrion"/>
    <property type="evidence" value="ECO:0007669"/>
    <property type="project" value="TreeGrafter"/>
</dbReference>
<evidence type="ECO:0000256" key="1">
    <source>
        <dbReference type="ARBA" id="ARBA00022679"/>
    </source>
</evidence>
<protein>
    <submittedName>
        <fullName evidence="2">Uncharacterized protein</fullName>
    </submittedName>
</protein>
<dbReference type="AlphaFoldDB" id="A0A5C2SKF8"/>
<reference evidence="2" key="1">
    <citation type="journal article" date="2018" name="Genome Biol. Evol.">
        <title>Genomics and development of Lentinus tigrinus, a white-rot wood-decaying mushroom with dimorphic fruiting bodies.</title>
        <authorList>
            <person name="Wu B."/>
            <person name="Xu Z."/>
            <person name="Knudson A."/>
            <person name="Carlson A."/>
            <person name="Chen N."/>
            <person name="Kovaka S."/>
            <person name="LaButti K."/>
            <person name="Lipzen A."/>
            <person name="Pennachio C."/>
            <person name="Riley R."/>
            <person name="Schakwitz W."/>
            <person name="Umezawa K."/>
            <person name="Ohm R.A."/>
            <person name="Grigoriev I.V."/>
            <person name="Nagy L.G."/>
            <person name="Gibbons J."/>
            <person name="Hibbett D."/>
        </authorList>
    </citation>
    <scope>NUCLEOTIDE SEQUENCE [LARGE SCALE GENOMIC DNA]</scope>
    <source>
        <strain evidence="2">ALCF2SS1-6</strain>
    </source>
</reference>
<dbReference type="PANTHER" id="PTHR46911:SF1">
    <property type="entry name" value="2-ISOPROPYLMALATE SYNTHASE"/>
    <property type="match status" value="1"/>
</dbReference>
<evidence type="ECO:0000313" key="3">
    <source>
        <dbReference type="Proteomes" id="UP000313359"/>
    </source>
</evidence>
<dbReference type="Gene3D" id="3.30.160.270">
    <property type="match status" value="2"/>
</dbReference>
<dbReference type="SUPFAM" id="SSF110921">
    <property type="entry name" value="2-isopropylmalate synthase LeuA, allosteric (dimerisation) domain"/>
    <property type="match status" value="1"/>
</dbReference>
<dbReference type="GO" id="GO:0009098">
    <property type="term" value="P:L-leucine biosynthetic process"/>
    <property type="evidence" value="ECO:0007669"/>
    <property type="project" value="TreeGrafter"/>
</dbReference>
<sequence length="500" mass="55226">MSVQMRILKQVLVAERQRQQDTQAIIDSIEKRVFEPPTDPVSHMTEPAPIVLEELQVDKAEQNEQDAVIDEQDLRNVMRAALHANDDAKMIDVLQVSGTRCSKRSRNTWRNLDDDTKGAIRLDLDDTATPEHYHALRRVLHVQHPHGSSSARTSRACRRLLAPTITTVISDLELSDSPSLPLPGHGTLPTVYKYNPVPQLKEAEVMTEIVREAWVMVPLGRLDWHFCQNLKREKIIISLHPHNDRGEHATTHPDIETVINIVTACNDLPDHPQASSYSRRSLARIPPASGCHPCQRAESGNGSIAYVIQQHLGLETPCKMQIAVYQVIQDIADCEVFDGTMPISVDGNLLVIRGDRNGSLSAFLDTLHTHLDINLTLHEYTEHTIDHIAAASSLRLHTVLNAANKPLTTAPSPTSSSSSASGSTPSTHELITLLITLPMSLVTLRVIVDDPGVWFFRCILSLPVHALTVHVDSSSLSLLVRTDHGTSNENTPAAPPSWSA</sequence>
<dbReference type="PANTHER" id="PTHR46911">
    <property type="match status" value="1"/>
</dbReference>
<keyword evidence="3" id="KW-1185">Reference proteome</keyword>
<keyword evidence="1" id="KW-0808">Transferase</keyword>
<accession>A0A5C2SKF8</accession>
<dbReference type="Proteomes" id="UP000313359">
    <property type="component" value="Unassembled WGS sequence"/>
</dbReference>
<dbReference type="EMBL" id="ML122255">
    <property type="protein sequence ID" value="RPD63617.1"/>
    <property type="molecule type" value="Genomic_DNA"/>
</dbReference>